<dbReference type="Pfam" id="PF20152">
    <property type="entry name" value="DUF6534"/>
    <property type="match status" value="1"/>
</dbReference>
<dbReference type="EMBL" id="JBANRG010000078">
    <property type="protein sequence ID" value="KAK7438652.1"/>
    <property type="molecule type" value="Genomic_DNA"/>
</dbReference>
<evidence type="ECO:0000313" key="4">
    <source>
        <dbReference type="EMBL" id="KAK7438652.1"/>
    </source>
</evidence>
<gene>
    <name evidence="4" type="ORF">VKT23_017985</name>
</gene>
<keyword evidence="2" id="KW-0812">Transmembrane</keyword>
<dbReference type="PANTHER" id="PTHR40465">
    <property type="entry name" value="CHROMOSOME 1, WHOLE GENOME SHOTGUN SEQUENCE"/>
    <property type="match status" value="1"/>
</dbReference>
<proteinExistence type="predicted"/>
<feature type="compositionally biased region" description="Basic and acidic residues" evidence="1">
    <location>
        <begin position="346"/>
        <end position="358"/>
    </location>
</feature>
<keyword evidence="5" id="KW-1185">Reference proteome</keyword>
<dbReference type="Proteomes" id="UP001498398">
    <property type="component" value="Unassembled WGS sequence"/>
</dbReference>
<feature type="transmembrane region" description="Helical" evidence="2">
    <location>
        <begin position="44"/>
        <end position="63"/>
    </location>
</feature>
<name>A0ABR1IQQ4_9AGAR</name>
<feature type="region of interest" description="Disordered" evidence="1">
    <location>
        <begin position="339"/>
        <end position="363"/>
    </location>
</feature>
<comment type="caution">
    <text evidence="4">The sequence shown here is derived from an EMBL/GenBank/DDBJ whole genome shotgun (WGS) entry which is preliminary data.</text>
</comment>
<feature type="transmembrane region" description="Helical" evidence="2">
    <location>
        <begin position="84"/>
        <end position="104"/>
    </location>
</feature>
<evidence type="ECO:0000259" key="3">
    <source>
        <dbReference type="Pfam" id="PF20152"/>
    </source>
</evidence>
<accession>A0ABR1IQQ4</accession>
<feature type="transmembrane region" description="Helical" evidence="2">
    <location>
        <begin position="124"/>
        <end position="143"/>
    </location>
</feature>
<protein>
    <recommendedName>
        <fullName evidence="3">DUF6534 domain-containing protein</fullName>
    </recommendedName>
</protein>
<dbReference type="PANTHER" id="PTHR40465:SF1">
    <property type="entry name" value="DUF6534 DOMAIN-CONTAINING PROTEIN"/>
    <property type="match status" value="1"/>
</dbReference>
<dbReference type="InterPro" id="IPR045339">
    <property type="entry name" value="DUF6534"/>
</dbReference>
<sequence length="390" mass="43085">MYSTLCERLFLGSSHLCCRCICSLLVFIMSTTDLGPHRTRGQEIALGMTMLGLIFSSILYGITLSQMYTYFRRFPRDPISVKSLLQNLGCGLSCIGVARMLVLFGNKWAILLVCLTSPNAGVSMQAELAISMFISGIAEGFMIYRVWMLSGRRHFLTFVLLAFATIHFISGEVSAAEFLKLERFAKFASVKVPSILRLSSAAICDTGIAISLCYFLQQKRTGYKRTDEIIDHLMLFSINSGLLTSVTSIACLITYLVVPKTWVYLALCFLISRLYGNTFLNALNSRHILQSDDNDMDTPVLPRFHSTGKIMGRGRRGVSVKTPTQIDVLVVTETLTQSDSSSSKAPSEKVSGEFKRIETASGTESTYSIQEVPRAILSQGSIIARATVTQ</sequence>
<feature type="transmembrane region" description="Helical" evidence="2">
    <location>
        <begin position="195"/>
        <end position="216"/>
    </location>
</feature>
<feature type="transmembrane region" description="Helical" evidence="2">
    <location>
        <begin position="236"/>
        <end position="256"/>
    </location>
</feature>
<evidence type="ECO:0000256" key="1">
    <source>
        <dbReference type="SAM" id="MobiDB-lite"/>
    </source>
</evidence>
<organism evidence="4 5">
    <name type="scientific">Marasmiellus scandens</name>
    <dbReference type="NCBI Taxonomy" id="2682957"/>
    <lineage>
        <taxon>Eukaryota</taxon>
        <taxon>Fungi</taxon>
        <taxon>Dikarya</taxon>
        <taxon>Basidiomycota</taxon>
        <taxon>Agaricomycotina</taxon>
        <taxon>Agaricomycetes</taxon>
        <taxon>Agaricomycetidae</taxon>
        <taxon>Agaricales</taxon>
        <taxon>Marasmiineae</taxon>
        <taxon>Omphalotaceae</taxon>
        <taxon>Marasmiellus</taxon>
    </lineage>
</organism>
<feature type="transmembrane region" description="Helical" evidence="2">
    <location>
        <begin position="155"/>
        <end position="175"/>
    </location>
</feature>
<keyword evidence="2" id="KW-1133">Transmembrane helix</keyword>
<reference evidence="4 5" key="1">
    <citation type="submission" date="2024-01" db="EMBL/GenBank/DDBJ databases">
        <title>A draft genome for the cacao thread blight pathogen Marasmiellus scandens.</title>
        <authorList>
            <person name="Baruah I.K."/>
            <person name="Leung J."/>
            <person name="Bukari Y."/>
            <person name="Amoako-Attah I."/>
            <person name="Meinhardt L.W."/>
            <person name="Bailey B.A."/>
            <person name="Cohen S.P."/>
        </authorList>
    </citation>
    <scope>NUCLEOTIDE SEQUENCE [LARGE SCALE GENOMIC DNA]</scope>
    <source>
        <strain evidence="4 5">GH-19</strain>
    </source>
</reference>
<evidence type="ECO:0000313" key="5">
    <source>
        <dbReference type="Proteomes" id="UP001498398"/>
    </source>
</evidence>
<evidence type="ECO:0000256" key="2">
    <source>
        <dbReference type="SAM" id="Phobius"/>
    </source>
</evidence>
<feature type="transmembrane region" description="Helical" evidence="2">
    <location>
        <begin position="262"/>
        <end position="280"/>
    </location>
</feature>
<feature type="domain" description="DUF6534" evidence="3">
    <location>
        <begin position="201"/>
        <end position="287"/>
    </location>
</feature>
<keyword evidence="2" id="KW-0472">Membrane</keyword>
<feature type="transmembrane region" description="Helical" evidence="2">
    <location>
        <begin position="9"/>
        <end position="32"/>
    </location>
</feature>